<evidence type="ECO:0000313" key="5">
    <source>
        <dbReference type="EMBL" id="STV56172.1"/>
    </source>
</evidence>
<dbReference type="GO" id="GO:0008941">
    <property type="term" value="F:nitric oxide dioxygenase NAD(P)H activity"/>
    <property type="evidence" value="ECO:0007669"/>
    <property type="project" value="UniProtKB-EC"/>
</dbReference>
<dbReference type="PANTHER" id="PTHR43396:SF3">
    <property type="entry name" value="FLAVOHEMOPROTEIN"/>
    <property type="match status" value="1"/>
</dbReference>
<proteinExistence type="predicted"/>
<dbReference type="EC" id="1.14.12.17" evidence="5"/>
<dbReference type="Proteomes" id="UP000254387">
    <property type="component" value="Unassembled WGS sequence"/>
</dbReference>
<dbReference type="GO" id="GO:0071949">
    <property type="term" value="F:FAD binding"/>
    <property type="evidence" value="ECO:0007669"/>
    <property type="project" value="TreeGrafter"/>
</dbReference>
<keyword evidence="4" id="KW-0408">Iron</keyword>
<dbReference type="GO" id="GO:0046872">
    <property type="term" value="F:metal ion binding"/>
    <property type="evidence" value="ECO:0007669"/>
    <property type="project" value="UniProtKB-KW"/>
</dbReference>
<dbReference type="GO" id="GO:0046210">
    <property type="term" value="P:nitric oxide catabolic process"/>
    <property type="evidence" value="ECO:0007669"/>
    <property type="project" value="TreeGrafter"/>
</dbReference>
<accession>A0A378BXX9</accession>
<evidence type="ECO:0000256" key="1">
    <source>
        <dbReference type="ARBA" id="ARBA00022617"/>
    </source>
</evidence>
<evidence type="ECO:0000256" key="3">
    <source>
        <dbReference type="ARBA" id="ARBA00022723"/>
    </source>
</evidence>
<keyword evidence="1" id="KW-0349">Heme</keyword>
<protein>
    <submittedName>
        <fullName evidence="5">Flavohemoprotein</fullName>
        <ecNumber evidence="5">1.14.12.17</ecNumber>
    </submittedName>
</protein>
<organism evidence="5 6">
    <name type="scientific">Klebsiella pneumoniae</name>
    <dbReference type="NCBI Taxonomy" id="573"/>
    <lineage>
        <taxon>Bacteria</taxon>
        <taxon>Pseudomonadati</taxon>
        <taxon>Pseudomonadota</taxon>
        <taxon>Gammaproteobacteria</taxon>
        <taxon>Enterobacterales</taxon>
        <taxon>Enterobacteriaceae</taxon>
        <taxon>Klebsiella/Raoultella group</taxon>
        <taxon>Klebsiella</taxon>
        <taxon>Klebsiella pneumoniae complex</taxon>
    </lineage>
</organism>
<dbReference type="InterPro" id="IPR012292">
    <property type="entry name" value="Globin/Proto"/>
</dbReference>
<evidence type="ECO:0000313" key="6">
    <source>
        <dbReference type="Proteomes" id="UP000254387"/>
    </source>
</evidence>
<dbReference type="EMBL" id="UGMN01000004">
    <property type="protein sequence ID" value="STV56172.1"/>
    <property type="molecule type" value="Genomic_DNA"/>
</dbReference>
<dbReference type="AlphaFoldDB" id="A0A378BXX9"/>
<keyword evidence="3" id="KW-0479">Metal-binding</keyword>
<keyword evidence="2" id="KW-0561">Oxygen transport</keyword>
<gene>
    <name evidence="5" type="primary">hmp_3</name>
    <name evidence="5" type="ORF">NCTC5053_05857</name>
</gene>
<evidence type="ECO:0000256" key="4">
    <source>
        <dbReference type="ARBA" id="ARBA00023004"/>
    </source>
</evidence>
<dbReference type="GO" id="GO:0019825">
    <property type="term" value="F:oxygen binding"/>
    <property type="evidence" value="ECO:0007669"/>
    <property type="project" value="InterPro"/>
</dbReference>
<keyword evidence="2" id="KW-0813">Transport</keyword>
<dbReference type="Gene3D" id="1.10.490.10">
    <property type="entry name" value="Globins"/>
    <property type="match status" value="1"/>
</dbReference>
<evidence type="ECO:0000256" key="2">
    <source>
        <dbReference type="ARBA" id="ARBA00022621"/>
    </source>
</evidence>
<dbReference type="GO" id="GO:0020037">
    <property type="term" value="F:heme binding"/>
    <property type="evidence" value="ECO:0007669"/>
    <property type="project" value="InterPro"/>
</dbReference>
<keyword evidence="5" id="KW-0560">Oxidoreductase</keyword>
<dbReference type="PANTHER" id="PTHR43396">
    <property type="entry name" value="FLAVOHEMOPROTEIN"/>
    <property type="match status" value="1"/>
</dbReference>
<dbReference type="GO" id="GO:0005344">
    <property type="term" value="F:oxygen carrier activity"/>
    <property type="evidence" value="ECO:0007669"/>
    <property type="project" value="UniProtKB-KW"/>
</dbReference>
<reference evidence="5 6" key="1">
    <citation type="submission" date="2018-06" db="EMBL/GenBank/DDBJ databases">
        <authorList>
            <consortium name="Pathogen Informatics"/>
            <person name="Doyle S."/>
        </authorList>
    </citation>
    <scope>NUCLEOTIDE SEQUENCE [LARGE SCALE GENOMIC DNA]</scope>
    <source>
        <strain evidence="5 6">NCTC5053</strain>
    </source>
</reference>
<dbReference type="GO" id="GO:0071500">
    <property type="term" value="P:cellular response to nitrosative stress"/>
    <property type="evidence" value="ECO:0007669"/>
    <property type="project" value="TreeGrafter"/>
</dbReference>
<sequence>MFSPGQEVLDAWGKAYGVLANIFIGREAEIYQQNASKTGGWEGTRAFRIVKKTPRSQLITSFELEPVDGQPSPITSLASTWPSG</sequence>
<name>A0A378BXX9_KLEPN</name>